<accession>A0A8S5M0C7</accession>
<protein>
    <submittedName>
        <fullName evidence="1">Uncharacterized protein</fullName>
    </submittedName>
</protein>
<evidence type="ECO:0000313" key="1">
    <source>
        <dbReference type="EMBL" id="DAD75682.1"/>
    </source>
</evidence>
<name>A0A8S5M0C7_9CAUD</name>
<organism evidence="1">
    <name type="scientific">Podoviridae sp. ctzeq1</name>
    <dbReference type="NCBI Taxonomy" id="2826597"/>
    <lineage>
        <taxon>Viruses</taxon>
        <taxon>Duplodnaviria</taxon>
        <taxon>Heunggongvirae</taxon>
        <taxon>Uroviricota</taxon>
        <taxon>Caudoviricetes</taxon>
    </lineage>
</organism>
<reference evidence="1" key="1">
    <citation type="journal article" date="2021" name="Proc. Natl. Acad. Sci. U.S.A.">
        <title>A Catalog of Tens of Thousands of Viruses from Human Metagenomes Reveals Hidden Associations with Chronic Diseases.</title>
        <authorList>
            <person name="Tisza M.J."/>
            <person name="Buck C.B."/>
        </authorList>
    </citation>
    <scope>NUCLEOTIDE SEQUENCE</scope>
    <source>
        <strain evidence="1">Ctzeq1</strain>
    </source>
</reference>
<proteinExistence type="predicted"/>
<dbReference type="EMBL" id="BK014787">
    <property type="protein sequence ID" value="DAD75682.1"/>
    <property type="molecule type" value="Genomic_DNA"/>
</dbReference>
<sequence>MQFGFFVGVFMQKLKLQNEADRKSLIVYLNTRIIEYKQDLCEEGLTPQQYNVLRGKIKELQDLVSELDH</sequence>